<dbReference type="InterPro" id="IPR011009">
    <property type="entry name" value="Kinase-like_dom_sf"/>
</dbReference>
<keyword evidence="1" id="KW-0547">Nucleotide-binding</keyword>
<evidence type="ECO:0000256" key="2">
    <source>
        <dbReference type="ARBA" id="ARBA00022840"/>
    </source>
</evidence>
<evidence type="ECO:0000313" key="4">
    <source>
        <dbReference type="EMBL" id="KAG0543365.1"/>
    </source>
</evidence>
<accession>A0A921RP83</accession>
<dbReference type="GO" id="GO:0005524">
    <property type="term" value="F:ATP binding"/>
    <property type="evidence" value="ECO:0007669"/>
    <property type="project" value="UniProtKB-KW"/>
</dbReference>
<dbReference type="Proteomes" id="UP000807115">
    <property type="component" value="Chromosome 2"/>
</dbReference>
<dbReference type="Pfam" id="PF07714">
    <property type="entry name" value="PK_Tyr_Ser-Thr"/>
    <property type="match status" value="1"/>
</dbReference>
<evidence type="ECO:0000256" key="1">
    <source>
        <dbReference type="ARBA" id="ARBA00022741"/>
    </source>
</evidence>
<dbReference type="GO" id="GO:0051707">
    <property type="term" value="P:response to other organism"/>
    <property type="evidence" value="ECO:0007669"/>
    <property type="project" value="UniProtKB-ARBA"/>
</dbReference>
<gene>
    <name evidence="4" type="ORF">BDA96_02G184200</name>
</gene>
<dbReference type="Gene3D" id="1.10.510.10">
    <property type="entry name" value="Transferase(Phosphotransferase) domain 1"/>
    <property type="match status" value="1"/>
</dbReference>
<comment type="caution">
    <text evidence="4">The sequence shown here is derived from an EMBL/GenBank/DDBJ whole genome shotgun (WGS) entry which is preliminary data.</text>
</comment>
<name>A0A921RP83_SORBI</name>
<dbReference type="PROSITE" id="PS50011">
    <property type="entry name" value="PROTEIN_KINASE_DOM"/>
    <property type="match status" value="1"/>
</dbReference>
<reference evidence="4" key="1">
    <citation type="journal article" date="2019" name="BMC Genomics">
        <title>A new reference genome for Sorghum bicolor reveals high levels of sequence similarity between sweet and grain genotypes: implications for the genetics of sugar metabolism.</title>
        <authorList>
            <person name="Cooper E.A."/>
            <person name="Brenton Z.W."/>
            <person name="Flinn B.S."/>
            <person name="Jenkins J."/>
            <person name="Shu S."/>
            <person name="Flowers D."/>
            <person name="Luo F."/>
            <person name="Wang Y."/>
            <person name="Xia P."/>
            <person name="Barry K."/>
            <person name="Daum C."/>
            <person name="Lipzen A."/>
            <person name="Yoshinaga Y."/>
            <person name="Schmutz J."/>
            <person name="Saski C."/>
            <person name="Vermerris W."/>
            <person name="Kresovich S."/>
        </authorList>
    </citation>
    <scope>NUCLEOTIDE SEQUENCE</scope>
</reference>
<feature type="domain" description="Protein kinase" evidence="3">
    <location>
        <begin position="1"/>
        <end position="93"/>
    </location>
</feature>
<dbReference type="GO" id="GO:0004672">
    <property type="term" value="F:protein kinase activity"/>
    <property type="evidence" value="ECO:0007669"/>
    <property type="project" value="InterPro"/>
</dbReference>
<dbReference type="InterPro" id="IPR050528">
    <property type="entry name" value="L-type_Lectin-RKs"/>
</dbReference>
<dbReference type="AlphaFoldDB" id="A0A921RP83"/>
<protein>
    <recommendedName>
        <fullName evidence="3">Protein kinase domain-containing protein</fullName>
    </recommendedName>
</protein>
<dbReference type="SUPFAM" id="SSF56112">
    <property type="entry name" value="Protein kinase-like (PK-like)"/>
    <property type="match status" value="1"/>
</dbReference>
<proteinExistence type="predicted"/>
<dbReference type="PANTHER" id="PTHR27007">
    <property type="match status" value="1"/>
</dbReference>
<reference evidence="4" key="2">
    <citation type="submission" date="2020-10" db="EMBL/GenBank/DDBJ databases">
        <authorList>
            <person name="Cooper E.A."/>
            <person name="Brenton Z.W."/>
            <person name="Flinn B.S."/>
            <person name="Jenkins J."/>
            <person name="Shu S."/>
            <person name="Flowers D."/>
            <person name="Luo F."/>
            <person name="Wang Y."/>
            <person name="Xia P."/>
            <person name="Barry K."/>
            <person name="Daum C."/>
            <person name="Lipzen A."/>
            <person name="Yoshinaga Y."/>
            <person name="Schmutz J."/>
            <person name="Saski C."/>
            <person name="Vermerris W."/>
            <person name="Kresovich S."/>
        </authorList>
    </citation>
    <scope>NUCLEOTIDE SEQUENCE</scope>
</reference>
<organism evidence="4 5">
    <name type="scientific">Sorghum bicolor</name>
    <name type="common">Sorghum</name>
    <name type="synonym">Sorghum vulgare</name>
    <dbReference type="NCBI Taxonomy" id="4558"/>
    <lineage>
        <taxon>Eukaryota</taxon>
        <taxon>Viridiplantae</taxon>
        <taxon>Streptophyta</taxon>
        <taxon>Embryophyta</taxon>
        <taxon>Tracheophyta</taxon>
        <taxon>Spermatophyta</taxon>
        <taxon>Magnoliopsida</taxon>
        <taxon>Liliopsida</taxon>
        <taxon>Poales</taxon>
        <taxon>Poaceae</taxon>
        <taxon>PACMAD clade</taxon>
        <taxon>Panicoideae</taxon>
        <taxon>Andropogonodae</taxon>
        <taxon>Andropogoneae</taxon>
        <taxon>Sorghinae</taxon>
        <taxon>Sorghum</taxon>
    </lineage>
</organism>
<dbReference type="InterPro" id="IPR000719">
    <property type="entry name" value="Prot_kinase_dom"/>
</dbReference>
<sequence length="93" mass="10537">MNNKGDGMHGLLPRRLPVGAAAQLLPRLRHRNLVQLIGWCHQGKELLLVYELMSNGSLDTHVYNPVVLLTWSLSLRFKIVLELGSALLYLHQE</sequence>
<dbReference type="EMBL" id="CM027681">
    <property type="protein sequence ID" value="KAG0543365.1"/>
    <property type="molecule type" value="Genomic_DNA"/>
</dbReference>
<dbReference type="InterPro" id="IPR001245">
    <property type="entry name" value="Ser-Thr/Tyr_kinase_cat_dom"/>
</dbReference>
<evidence type="ECO:0000313" key="5">
    <source>
        <dbReference type="Proteomes" id="UP000807115"/>
    </source>
</evidence>
<keyword evidence="2" id="KW-0067">ATP-binding</keyword>
<evidence type="ECO:0000259" key="3">
    <source>
        <dbReference type="PROSITE" id="PS50011"/>
    </source>
</evidence>